<comment type="caution">
    <text evidence="5">The sequence shown here is derived from an EMBL/GenBank/DDBJ whole genome shotgun (WGS) entry which is preliminary data.</text>
</comment>
<dbReference type="PRINTS" id="PR00032">
    <property type="entry name" value="HTHARAC"/>
</dbReference>
<dbReference type="NCBIfam" id="TIGR00229">
    <property type="entry name" value="sensory_box"/>
    <property type="match status" value="1"/>
</dbReference>
<dbReference type="Gene3D" id="1.10.10.60">
    <property type="entry name" value="Homeodomain-like"/>
    <property type="match status" value="2"/>
</dbReference>
<feature type="domain" description="HTH araC/xylS-type" evidence="4">
    <location>
        <begin position="141"/>
        <end position="239"/>
    </location>
</feature>
<dbReference type="PROSITE" id="PS01124">
    <property type="entry name" value="HTH_ARAC_FAMILY_2"/>
    <property type="match status" value="1"/>
</dbReference>
<dbReference type="EMBL" id="JBHSGU010000017">
    <property type="protein sequence ID" value="MFC4701574.1"/>
    <property type="molecule type" value="Genomic_DNA"/>
</dbReference>
<dbReference type="Pfam" id="PF12833">
    <property type="entry name" value="HTH_18"/>
    <property type="match status" value="1"/>
</dbReference>
<dbReference type="SMART" id="SM00342">
    <property type="entry name" value="HTH_ARAC"/>
    <property type="match status" value="1"/>
</dbReference>
<dbReference type="SUPFAM" id="SSF55785">
    <property type="entry name" value="PYP-like sensor domain (PAS domain)"/>
    <property type="match status" value="1"/>
</dbReference>
<dbReference type="InterPro" id="IPR018060">
    <property type="entry name" value="HTH_AraC"/>
</dbReference>
<gene>
    <name evidence="5" type="ORF">ACFO4O_15560</name>
</gene>
<evidence type="ECO:0000313" key="5">
    <source>
        <dbReference type="EMBL" id="MFC4701574.1"/>
    </source>
</evidence>
<dbReference type="InterPro" id="IPR013656">
    <property type="entry name" value="PAS_4"/>
</dbReference>
<keyword evidence="1" id="KW-0805">Transcription regulation</keyword>
<dbReference type="SUPFAM" id="SSF46689">
    <property type="entry name" value="Homeodomain-like"/>
    <property type="match status" value="2"/>
</dbReference>
<dbReference type="InterPro" id="IPR035965">
    <property type="entry name" value="PAS-like_dom_sf"/>
</dbReference>
<keyword evidence="3" id="KW-0804">Transcription</keyword>
<dbReference type="InterPro" id="IPR009057">
    <property type="entry name" value="Homeodomain-like_sf"/>
</dbReference>
<evidence type="ECO:0000256" key="2">
    <source>
        <dbReference type="ARBA" id="ARBA00023125"/>
    </source>
</evidence>
<dbReference type="PANTHER" id="PTHR43280">
    <property type="entry name" value="ARAC-FAMILY TRANSCRIPTIONAL REGULATOR"/>
    <property type="match status" value="1"/>
</dbReference>
<evidence type="ECO:0000256" key="3">
    <source>
        <dbReference type="ARBA" id="ARBA00023163"/>
    </source>
</evidence>
<keyword evidence="2" id="KW-0238">DNA-binding</keyword>
<protein>
    <submittedName>
        <fullName evidence="5">Helix-turn-helix domain-containing protein</fullName>
    </submittedName>
</protein>
<proteinExistence type="predicted"/>
<dbReference type="Gene3D" id="3.30.450.20">
    <property type="entry name" value="PAS domain"/>
    <property type="match status" value="1"/>
</dbReference>
<dbReference type="InterPro" id="IPR000014">
    <property type="entry name" value="PAS"/>
</dbReference>
<dbReference type="Proteomes" id="UP001595897">
    <property type="component" value="Unassembled WGS sequence"/>
</dbReference>
<name>A0ABV9LZK2_9ALTE</name>
<evidence type="ECO:0000256" key="1">
    <source>
        <dbReference type="ARBA" id="ARBA00023015"/>
    </source>
</evidence>
<dbReference type="Pfam" id="PF08448">
    <property type="entry name" value="PAS_4"/>
    <property type="match status" value="1"/>
</dbReference>
<sequence length="243" mass="28235">MEIKQNDIKECHIDALVEAFELVPDVLFWIKDLEGQWVYANTLFIEHLGCSSLSQVYGKTDFDFFPPHLAKQYVYDDQKLLNGELITARLEMNMTRDGELAWFSTSKRPLLASDGSVVGNYGITRHFQKSSQALSVFESVRVPVEYIRQNYHKHITLKELAELTHLSVSALERRFKKHLSKTPSRLINEVRLENARRLLMETNLPVSDIAYQTGFSDHSYFTKQFKQFFGMHPSKMRGQIKQN</sequence>
<dbReference type="PANTHER" id="PTHR43280:SF28">
    <property type="entry name" value="HTH-TYPE TRANSCRIPTIONAL ACTIVATOR RHAS"/>
    <property type="match status" value="1"/>
</dbReference>
<dbReference type="CDD" id="cd00130">
    <property type="entry name" value="PAS"/>
    <property type="match status" value="1"/>
</dbReference>
<evidence type="ECO:0000259" key="4">
    <source>
        <dbReference type="PROSITE" id="PS01124"/>
    </source>
</evidence>
<evidence type="ECO:0000313" key="6">
    <source>
        <dbReference type="Proteomes" id="UP001595897"/>
    </source>
</evidence>
<organism evidence="5 6">
    <name type="scientific">Glaciecola siphonariae</name>
    <dbReference type="NCBI Taxonomy" id="521012"/>
    <lineage>
        <taxon>Bacteria</taxon>
        <taxon>Pseudomonadati</taxon>
        <taxon>Pseudomonadota</taxon>
        <taxon>Gammaproteobacteria</taxon>
        <taxon>Alteromonadales</taxon>
        <taxon>Alteromonadaceae</taxon>
        <taxon>Glaciecola</taxon>
    </lineage>
</organism>
<keyword evidence="6" id="KW-1185">Reference proteome</keyword>
<dbReference type="InterPro" id="IPR020449">
    <property type="entry name" value="Tscrpt_reg_AraC-type_HTH"/>
</dbReference>
<accession>A0ABV9LZK2</accession>
<reference evidence="6" key="1">
    <citation type="journal article" date="2019" name="Int. J. Syst. Evol. Microbiol.">
        <title>The Global Catalogue of Microorganisms (GCM) 10K type strain sequencing project: providing services to taxonomists for standard genome sequencing and annotation.</title>
        <authorList>
            <consortium name="The Broad Institute Genomics Platform"/>
            <consortium name="The Broad Institute Genome Sequencing Center for Infectious Disease"/>
            <person name="Wu L."/>
            <person name="Ma J."/>
        </authorList>
    </citation>
    <scope>NUCLEOTIDE SEQUENCE [LARGE SCALE GENOMIC DNA]</scope>
    <source>
        <strain evidence="6">KACC 12507</strain>
    </source>
</reference>
<dbReference type="RefSeq" id="WP_382410184.1">
    <property type="nucleotide sequence ID" value="NZ_JBHSGU010000017.1"/>
</dbReference>